<dbReference type="Proteomes" id="UP000078561">
    <property type="component" value="Unassembled WGS sequence"/>
</dbReference>
<gene>
    <name evidence="2" type="primary">ABSGL_04867.1 scaffold 6047</name>
    <name evidence="3" type="synonym">ABSGL_09232.1 scaffold 10843</name>
</gene>
<sequence length="167" mass="18984">RNSIDKALSFAGIKSKKKTHINRGSSARMADILGVNEDQIRRQGRWNNSTMNGAYLTTLPREMMRMMAGFSTNARSFYLARAALDPPAALCKKVFPKADEWYDRLAAHQQNPDNGDPIESTVAVDAFLKTIMVLRKTFLQDSVFMMRSQPNHPIWNHSLFSDPCYLE</sequence>
<dbReference type="EMBL" id="LT552599">
    <property type="protein sequence ID" value="SAL99266.1"/>
    <property type="molecule type" value="Genomic_DNA"/>
</dbReference>
<evidence type="ECO:0000313" key="4">
    <source>
        <dbReference type="Proteomes" id="UP000078561"/>
    </source>
</evidence>
<name>A0A168MV10_ABSGL</name>
<dbReference type="InterPro" id="IPR031872">
    <property type="entry name" value="NDC10_II"/>
</dbReference>
<feature type="non-terminal residue" evidence="2">
    <location>
        <position position="167"/>
    </location>
</feature>
<dbReference type="GO" id="GO:0003677">
    <property type="term" value="F:DNA binding"/>
    <property type="evidence" value="ECO:0007669"/>
    <property type="project" value="InterPro"/>
</dbReference>
<evidence type="ECO:0000313" key="3">
    <source>
        <dbReference type="EMBL" id="SAM03404.1"/>
    </source>
</evidence>
<evidence type="ECO:0000313" key="2">
    <source>
        <dbReference type="EMBL" id="SAL99266.1"/>
    </source>
</evidence>
<dbReference type="OrthoDB" id="2287507at2759"/>
<accession>A0A168MV10</accession>
<keyword evidence="4" id="KW-1185">Reference proteome</keyword>
<organism evidence="2">
    <name type="scientific">Absidia glauca</name>
    <name type="common">Pin mould</name>
    <dbReference type="NCBI Taxonomy" id="4829"/>
    <lineage>
        <taxon>Eukaryota</taxon>
        <taxon>Fungi</taxon>
        <taxon>Fungi incertae sedis</taxon>
        <taxon>Mucoromycota</taxon>
        <taxon>Mucoromycotina</taxon>
        <taxon>Mucoromycetes</taxon>
        <taxon>Mucorales</taxon>
        <taxon>Cunninghamellaceae</taxon>
        <taxon>Absidia</taxon>
    </lineage>
</organism>
<protein>
    <recommendedName>
        <fullName evidence="1">Ndc10 domain-containing protein</fullName>
    </recommendedName>
</protein>
<feature type="domain" description="Ndc10" evidence="1">
    <location>
        <begin position="2"/>
        <end position="163"/>
    </location>
</feature>
<feature type="non-terminal residue" evidence="2">
    <location>
        <position position="1"/>
    </location>
</feature>
<dbReference type="Pfam" id="PF16787">
    <property type="entry name" value="NDC10_II"/>
    <property type="match status" value="1"/>
</dbReference>
<dbReference type="InParanoid" id="A0A168MV10"/>
<dbReference type="Gene3D" id="1.10.443.20">
    <property type="entry name" value="Centromere DNA-binding protein complex CBF3 subunit, domain 2"/>
    <property type="match status" value="1"/>
</dbReference>
<evidence type="ECO:0000259" key="1">
    <source>
        <dbReference type="Pfam" id="PF16787"/>
    </source>
</evidence>
<reference evidence="2" key="1">
    <citation type="submission" date="2016-04" db="EMBL/GenBank/DDBJ databases">
        <authorList>
            <person name="Evans L.H."/>
            <person name="Alamgir A."/>
            <person name="Owens N."/>
            <person name="Weber N.D."/>
            <person name="Virtaneva K."/>
            <person name="Barbian K."/>
            <person name="Babar A."/>
            <person name="Rosenke K."/>
        </authorList>
    </citation>
    <scope>NUCLEOTIDE SEQUENCE [LARGE SCALE GENOMIC DNA]</scope>
    <source>
        <strain evidence="2">CBS 101.48</strain>
    </source>
</reference>
<dbReference type="EMBL" id="LT554127">
    <property type="protein sequence ID" value="SAM03404.1"/>
    <property type="molecule type" value="Genomic_DNA"/>
</dbReference>
<dbReference type="AlphaFoldDB" id="A0A168MV10"/>
<dbReference type="STRING" id="4829.A0A168MV10"/>
<dbReference type="InterPro" id="IPR038279">
    <property type="entry name" value="Ndc10_dom2_sf"/>
</dbReference>
<proteinExistence type="predicted"/>